<feature type="domain" description="Mub B2-like" evidence="2">
    <location>
        <begin position="359"/>
        <end position="456"/>
    </location>
</feature>
<reference evidence="3 4" key="1">
    <citation type="journal article" date="2023" name="Int. J. Syst. Evol. Microbiol.">
        <title>Ligilactobacillus ubinensis sp. nov., a novel species isolated from the wild ferment of a durian fruit (Durio zibethinus).</title>
        <authorList>
            <person name="Heng Y.C."/>
            <person name="Menon N."/>
            <person name="Chen B."/>
            <person name="Loo B.Z.L."/>
            <person name="Wong G.W.J."/>
            <person name="Lim A.C.H."/>
            <person name="Silvaraju S."/>
            <person name="Kittelmann S."/>
        </authorList>
    </citation>
    <scope>NUCLEOTIDE SEQUENCE [LARGE SCALE GENOMIC DNA]</scope>
    <source>
        <strain evidence="3 4">WILCCON 0076</strain>
    </source>
</reference>
<feature type="domain" description="Mucin binding" evidence="1">
    <location>
        <begin position="282"/>
        <end position="356"/>
    </location>
</feature>
<gene>
    <name evidence="3" type="ORF">LB941_00475</name>
</gene>
<proteinExistence type="predicted"/>
<dbReference type="RefSeq" id="WP_253358510.1">
    <property type="nucleotide sequence ID" value="NZ_JAIULA010000001.1"/>
</dbReference>
<dbReference type="Pfam" id="PF17965">
    <property type="entry name" value="MucBP_2"/>
    <property type="match status" value="2"/>
</dbReference>
<evidence type="ECO:0000259" key="1">
    <source>
        <dbReference type="Pfam" id="PF17965"/>
    </source>
</evidence>
<organism evidence="3 4">
    <name type="scientific">Ligilactobacillus ubinensis</name>
    <dbReference type="NCBI Taxonomy" id="2876789"/>
    <lineage>
        <taxon>Bacteria</taxon>
        <taxon>Bacillati</taxon>
        <taxon>Bacillota</taxon>
        <taxon>Bacilli</taxon>
        <taxon>Lactobacillales</taxon>
        <taxon>Lactobacillaceae</taxon>
        <taxon>Ligilactobacillus</taxon>
    </lineage>
</organism>
<evidence type="ECO:0008006" key="5">
    <source>
        <dbReference type="Google" id="ProtNLM"/>
    </source>
</evidence>
<sequence>MGKKEKVIIITGLTMGLAMTELAVNHVHAATIANGDANLNRITTNDNYTIVTPANFLKYFTQNGNAINNYDDSTGIQIFTTTTNQVGNITFNGVLDLNESFEIKGAINVGLATSSHTVADGIGFAFYQGERDQYSDTSTASNIYGGNVGIYGVPNVFGWKADTYANNDGVDGDSDTGLPSPYGAFVQTNSSGYGTIDKESVKNLANLTDGKFHQIDIKYDASTKMMQITLNTKQGDIVFNKNLDSIVDTKNPQYSFSIIASTGALSATQSFQLESMDYVALQTATINYVDENTGQILKATQITGKSNAVIDYPTKQIEAYVQQGYEVDAEKSTLNSDSQFDKDDTTNQNFYVYLKHKTSTVKSTKDIKQTIHYQYTNGTLAAADIIKTITFVNETTTDEVTKKVTDSWSALNGDKFAETDSPIIKGYTASIKVIPETTTLSYDSTDQVYTVTYVPNDEEVKINFVDSISGKSLFEKTITGKYGTVANYQLDDDLKALGQQGYTLESSDIPVTGILFNRDDEIQTYTVKVVPKLMNANSTDTLVNNTFFLKKVEFIDESTNQVIKSDELSRQQNFYPIKTVTAVLAQRGYVVNSTWNGTYSYQNTEQANVKVAVTKTPMIEEEKRLLKNFLNSKEYETNNKAMVQQNKLLKQSFTTPSNEADVNRVYFPKTGGGADGTQYEVAKMLAVLSQTVNFGQR</sequence>
<dbReference type="InterPro" id="IPR013320">
    <property type="entry name" value="ConA-like_dom_sf"/>
</dbReference>
<evidence type="ECO:0000313" key="3">
    <source>
        <dbReference type="EMBL" id="MCP0885806.1"/>
    </source>
</evidence>
<protein>
    <recommendedName>
        <fullName evidence="5">MucBP domain-containing protein</fullName>
    </recommendedName>
</protein>
<dbReference type="InterPro" id="IPR041558">
    <property type="entry name" value="MucBP_2"/>
</dbReference>
<accession>A0A9X2FGA0</accession>
<evidence type="ECO:0000313" key="4">
    <source>
        <dbReference type="Proteomes" id="UP001139006"/>
    </source>
</evidence>
<dbReference type="EMBL" id="JAIULA010000001">
    <property type="protein sequence ID" value="MCP0885806.1"/>
    <property type="molecule type" value="Genomic_DNA"/>
</dbReference>
<name>A0A9X2FGA0_9LACO</name>
<dbReference type="Pfam" id="PF18483">
    <property type="entry name" value="Lectin_L-type_dom"/>
    <property type="match status" value="1"/>
</dbReference>
<feature type="domain" description="Mucin binding" evidence="1">
    <location>
        <begin position="459"/>
        <end position="529"/>
    </location>
</feature>
<dbReference type="AlphaFoldDB" id="A0A9X2FGA0"/>
<comment type="caution">
    <text evidence="3">The sequence shown here is derived from an EMBL/GenBank/DDBJ whole genome shotgun (WGS) entry which is preliminary data.</text>
</comment>
<dbReference type="SUPFAM" id="SSF49899">
    <property type="entry name" value="Concanavalin A-like lectins/glucanases"/>
    <property type="match status" value="1"/>
</dbReference>
<dbReference type="Gene3D" id="2.60.120.200">
    <property type="match status" value="1"/>
</dbReference>
<keyword evidence="4" id="KW-1185">Reference proteome</keyword>
<dbReference type="Proteomes" id="UP001139006">
    <property type="component" value="Unassembled WGS sequence"/>
</dbReference>
<dbReference type="Pfam" id="PF17966">
    <property type="entry name" value="Muc_B2"/>
    <property type="match status" value="1"/>
</dbReference>
<evidence type="ECO:0000259" key="2">
    <source>
        <dbReference type="Pfam" id="PF17966"/>
    </source>
</evidence>
<dbReference type="Gene3D" id="2.60.40.4300">
    <property type="match status" value="1"/>
</dbReference>
<dbReference type="Gene3D" id="3.10.20.470">
    <property type="match status" value="2"/>
</dbReference>
<dbReference type="InterPro" id="IPR041495">
    <property type="entry name" value="Mub_B2"/>
</dbReference>